<name>A0ABN7ASW3_9HEMI</name>
<protein>
    <submittedName>
        <fullName evidence="2">Uncharacterized protein</fullName>
    </submittedName>
</protein>
<sequence length="291" mass="32746">MGMGQSGIAGHSVIQVSYREKNTHTDPGNESDHEVSSTTIEGSYMAQRLRCRKRPVRRKCPGKATGGKQIRQSSKMQRQAKIGSEESLIGGKSTDPQESTAEEFTGAGQGDNRIKNRDNKVVTEERLSIEIQQDKSEPETQKRNSSGRKRKSNSDREGSQRKRAKKLPRSPTPVPKFDRPIKSILKKPTQNNSERQDSEENVDANSSQGFMKTFGFGRIVNWFNQLRGSRSAEEKKKVAFKLPVIRNLTITSTNRRAMDSFNGRLIPQSTIDKLAEPRKDSKKKIAEKSKK</sequence>
<feature type="region of interest" description="Disordered" evidence="1">
    <location>
        <begin position="272"/>
        <end position="291"/>
    </location>
</feature>
<gene>
    <name evidence="2" type="ORF">NTJ_08085</name>
</gene>
<reference evidence="2 3" key="1">
    <citation type="submission" date="2023-09" db="EMBL/GenBank/DDBJ databases">
        <title>Nesidiocoris tenuis whole genome shotgun sequence.</title>
        <authorList>
            <person name="Shibata T."/>
            <person name="Shimoda M."/>
            <person name="Kobayashi T."/>
            <person name="Uehara T."/>
        </authorList>
    </citation>
    <scope>NUCLEOTIDE SEQUENCE [LARGE SCALE GENOMIC DNA]</scope>
    <source>
        <strain evidence="2 3">Japan</strain>
    </source>
</reference>
<feature type="compositionally biased region" description="Basic and acidic residues" evidence="1">
    <location>
        <begin position="273"/>
        <end position="291"/>
    </location>
</feature>
<dbReference type="Proteomes" id="UP001307889">
    <property type="component" value="Chromosome 6"/>
</dbReference>
<feature type="compositionally biased region" description="Basic and acidic residues" evidence="1">
    <location>
        <begin position="112"/>
        <end position="142"/>
    </location>
</feature>
<keyword evidence="3" id="KW-1185">Reference proteome</keyword>
<evidence type="ECO:0000313" key="2">
    <source>
        <dbReference type="EMBL" id="BES95276.1"/>
    </source>
</evidence>
<evidence type="ECO:0000313" key="3">
    <source>
        <dbReference type="Proteomes" id="UP001307889"/>
    </source>
</evidence>
<evidence type="ECO:0000256" key="1">
    <source>
        <dbReference type="SAM" id="MobiDB-lite"/>
    </source>
</evidence>
<organism evidence="2 3">
    <name type="scientific">Nesidiocoris tenuis</name>
    <dbReference type="NCBI Taxonomy" id="355587"/>
    <lineage>
        <taxon>Eukaryota</taxon>
        <taxon>Metazoa</taxon>
        <taxon>Ecdysozoa</taxon>
        <taxon>Arthropoda</taxon>
        <taxon>Hexapoda</taxon>
        <taxon>Insecta</taxon>
        <taxon>Pterygota</taxon>
        <taxon>Neoptera</taxon>
        <taxon>Paraneoptera</taxon>
        <taxon>Hemiptera</taxon>
        <taxon>Heteroptera</taxon>
        <taxon>Panheteroptera</taxon>
        <taxon>Cimicomorpha</taxon>
        <taxon>Miridae</taxon>
        <taxon>Dicyphina</taxon>
        <taxon>Nesidiocoris</taxon>
    </lineage>
</organism>
<accession>A0ABN7ASW3</accession>
<proteinExistence type="predicted"/>
<feature type="region of interest" description="Disordered" evidence="1">
    <location>
        <begin position="1"/>
        <end position="206"/>
    </location>
</feature>
<dbReference type="EMBL" id="AP028914">
    <property type="protein sequence ID" value="BES95276.1"/>
    <property type="molecule type" value="Genomic_DNA"/>
</dbReference>
<feature type="compositionally biased region" description="Basic residues" evidence="1">
    <location>
        <begin position="49"/>
        <end position="61"/>
    </location>
</feature>